<evidence type="ECO:0000313" key="2">
    <source>
        <dbReference type="Proteomes" id="UP000270094"/>
    </source>
</evidence>
<protein>
    <recommendedName>
        <fullName evidence="3">SET domain-containing protein</fullName>
    </recommendedName>
</protein>
<organism evidence="1 2">
    <name type="scientific">Strongylus vulgaris</name>
    <name type="common">Blood worm</name>
    <dbReference type="NCBI Taxonomy" id="40348"/>
    <lineage>
        <taxon>Eukaryota</taxon>
        <taxon>Metazoa</taxon>
        <taxon>Ecdysozoa</taxon>
        <taxon>Nematoda</taxon>
        <taxon>Chromadorea</taxon>
        <taxon>Rhabditida</taxon>
        <taxon>Rhabditina</taxon>
        <taxon>Rhabditomorpha</taxon>
        <taxon>Strongyloidea</taxon>
        <taxon>Strongylidae</taxon>
        <taxon>Strongylus</taxon>
    </lineage>
</organism>
<evidence type="ECO:0008006" key="3">
    <source>
        <dbReference type="Google" id="ProtNLM"/>
    </source>
</evidence>
<dbReference type="EMBL" id="UYYB01020847">
    <property type="protein sequence ID" value="VDM71536.1"/>
    <property type="molecule type" value="Genomic_DNA"/>
</dbReference>
<reference evidence="1 2" key="1">
    <citation type="submission" date="2018-11" db="EMBL/GenBank/DDBJ databases">
        <authorList>
            <consortium name="Pathogen Informatics"/>
        </authorList>
    </citation>
    <scope>NUCLEOTIDE SEQUENCE [LARGE SCALE GENOMIC DNA]</scope>
</reference>
<dbReference type="SUPFAM" id="SSF82199">
    <property type="entry name" value="SET domain"/>
    <property type="match status" value="1"/>
</dbReference>
<dbReference type="InterPro" id="IPR046341">
    <property type="entry name" value="SET_dom_sf"/>
</dbReference>
<feature type="non-terminal residue" evidence="1">
    <location>
        <position position="207"/>
    </location>
</feature>
<keyword evidence="2" id="KW-1185">Reference proteome</keyword>
<dbReference type="Proteomes" id="UP000270094">
    <property type="component" value="Unassembled WGS sequence"/>
</dbReference>
<dbReference type="OrthoDB" id="5877798at2759"/>
<name>A0A3P7INE2_STRVU</name>
<proteinExistence type="predicted"/>
<gene>
    <name evidence="1" type="ORF">SVUK_LOCUS6534</name>
</gene>
<sequence>MAEKLKRKEERKRAKLNRRLKERNHTKSIGKRGPAAYRKFQMIRRNEYTKRAKQMLALFDTTAGAQSILENSRDLRRGKRMFVAPDVEGLVATEFIKQDDVIMEYVGHVCLPDECPGRLQRGALQPYCVLYNGLGQNLLCIDARRQGSDARFARRFACFIFAIDFVLSPEICHVGSFSSPKVCPVGGEAFRFTANMMCFSDVADQTQ</sequence>
<dbReference type="Gene3D" id="2.170.270.10">
    <property type="entry name" value="SET domain"/>
    <property type="match status" value="1"/>
</dbReference>
<dbReference type="AlphaFoldDB" id="A0A3P7INE2"/>
<accession>A0A3P7INE2</accession>
<evidence type="ECO:0000313" key="1">
    <source>
        <dbReference type="EMBL" id="VDM71536.1"/>
    </source>
</evidence>